<dbReference type="InterPro" id="IPR036721">
    <property type="entry name" value="RCK_C_sf"/>
</dbReference>
<keyword evidence="10" id="KW-1185">Reference proteome</keyword>
<feature type="transmembrane region" description="Helical" evidence="7">
    <location>
        <begin position="525"/>
        <end position="543"/>
    </location>
</feature>
<name>A0ABT8DE89_9FLAO</name>
<evidence type="ECO:0000313" key="10">
    <source>
        <dbReference type="Proteomes" id="UP001244787"/>
    </source>
</evidence>
<dbReference type="Proteomes" id="UP001244787">
    <property type="component" value="Unassembled WGS sequence"/>
</dbReference>
<feature type="domain" description="RCK C-terminal" evidence="8">
    <location>
        <begin position="308"/>
        <end position="401"/>
    </location>
</feature>
<dbReference type="EMBL" id="JAUGQQ010000002">
    <property type="protein sequence ID" value="MDN3723596.1"/>
    <property type="molecule type" value="Genomic_DNA"/>
</dbReference>
<evidence type="ECO:0000256" key="6">
    <source>
        <dbReference type="ARBA" id="ARBA00023136"/>
    </source>
</evidence>
<keyword evidence="2" id="KW-0813">Transport</keyword>
<dbReference type="RefSeq" id="WP_290253685.1">
    <property type="nucleotide sequence ID" value="NZ_JAUGQQ010000002.1"/>
</dbReference>
<dbReference type="PANTHER" id="PTHR43652:SF2">
    <property type="entry name" value="BASIC AMINO ACID ANTIPORTER YFCC-RELATED"/>
    <property type="match status" value="1"/>
</dbReference>
<feature type="transmembrane region" description="Helical" evidence="7">
    <location>
        <begin position="137"/>
        <end position="161"/>
    </location>
</feature>
<dbReference type="Pfam" id="PF02080">
    <property type="entry name" value="TrkA_C"/>
    <property type="match status" value="2"/>
</dbReference>
<evidence type="ECO:0000256" key="4">
    <source>
        <dbReference type="ARBA" id="ARBA00022737"/>
    </source>
</evidence>
<sequence>MTTEIILVFSILFCTILLFAFEVFSVDKIAMFVIASLALTGLVEPEQAIAGFSNTATITVLSLMIIALALEDNGVIASLARFLKNLHILPLFLLLPIFMFITGGISAFINTTAVVIVFIKIISELAKRFKVSQSKLLLPISFAGILGGSCTLMGTSTNLIVNSVARDLGAERFSFFEFSGFGLIFLIVGIIVVTIASRWLPKDSTENLKVMYDLENYVTTVVINKDSNLIDKKIEDTFLYKSNEISILKLTRRKQITNAPGRYITLKAKDKLLLMCDLENLAKISEAEGLSVHKTQDRNKKTVQDENDDTIVSGKKQDNVGYVELLILPGSILIGKTLKQLRKQTFQSALPIAIKKRKNIRNTQERLVRKNIEQITLKSGDRLLFEIPKDQISQLYEIENVAVLREHKTKPAVNVKKRTLSFAILLLVIGLAASGILSILISAITGVSLLLLSRCLNLNDVYHRINWQVIFLLAGMIPLGIAMNNTGADTWISDHLLIILSGQANIVVIGLIFLITMLMSSVVSNNATAIIMTPIAIAVAVGLELSMKPFLLSVLFGANFSFFTPMGYQTNTLIYGMGIYKFKHFFIIGGILSIILWVLGTFMLSTLF</sequence>
<dbReference type="PANTHER" id="PTHR43652">
    <property type="entry name" value="BASIC AMINO ACID ANTIPORTER YFCC-RELATED"/>
    <property type="match status" value="1"/>
</dbReference>
<feature type="transmembrane region" description="Helical" evidence="7">
    <location>
        <begin position="465"/>
        <end position="484"/>
    </location>
</feature>
<dbReference type="InterPro" id="IPR004680">
    <property type="entry name" value="Cit_transptr-like_dom"/>
</dbReference>
<comment type="subcellular location">
    <subcellularLocation>
        <location evidence="1">Membrane</location>
        <topology evidence="1">Multi-pass membrane protein</topology>
    </subcellularLocation>
</comment>
<feature type="transmembrane region" description="Helical" evidence="7">
    <location>
        <begin position="550"/>
        <end position="568"/>
    </location>
</feature>
<feature type="transmembrane region" description="Helical" evidence="7">
    <location>
        <begin position="420"/>
        <end position="453"/>
    </location>
</feature>
<dbReference type="InterPro" id="IPR051679">
    <property type="entry name" value="DASS-Related_Transporters"/>
</dbReference>
<feature type="transmembrane region" description="Helical" evidence="7">
    <location>
        <begin position="584"/>
        <end position="604"/>
    </location>
</feature>
<evidence type="ECO:0000259" key="8">
    <source>
        <dbReference type="PROSITE" id="PS51202"/>
    </source>
</evidence>
<feature type="transmembrane region" description="Helical" evidence="7">
    <location>
        <begin position="496"/>
        <end position="519"/>
    </location>
</feature>
<feature type="transmembrane region" description="Helical" evidence="7">
    <location>
        <begin position="49"/>
        <end position="70"/>
    </location>
</feature>
<keyword evidence="5 7" id="KW-1133">Transmembrane helix</keyword>
<gene>
    <name evidence="9" type="ORF">QRD02_04320</name>
</gene>
<feature type="transmembrane region" description="Helical" evidence="7">
    <location>
        <begin position="181"/>
        <end position="201"/>
    </location>
</feature>
<dbReference type="Gene3D" id="3.30.70.1450">
    <property type="entry name" value="Regulator of K+ conductance, C-terminal domain"/>
    <property type="match status" value="2"/>
</dbReference>
<evidence type="ECO:0000256" key="7">
    <source>
        <dbReference type="SAM" id="Phobius"/>
    </source>
</evidence>
<reference evidence="9 10" key="1">
    <citation type="submission" date="2023-06" db="EMBL/GenBank/DDBJ databases">
        <authorList>
            <person name="Ye Y.-Q."/>
            <person name="Du Z.-J."/>
        </authorList>
    </citation>
    <scope>NUCLEOTIDE SEQUENCE [LARGE SCALE GENOMIC DNA]</scope>
    <source>
        <strain evidence="9 10">SDUM287046</strain>
    </source>
</reference>
<dbReference type="SUPFAM" id="SSF116726">
    <property type="entry name" value="TrkA C-terminal domain-like"/>
    <property type="match status" value="2"/>
</dbReference>
<keyword evidence="3 7" id="KW-0812">Transmembrane</keyword>
<proteinExistence type="predicted"/>
<evidence type="ECO:0000256" key="3">
    <source>
        <dbReference type="ARBA" id="ARBA00022692"/>
    </source>
</evidence>
<organism evidence="9 10">
    <name type="scientific">Aequorivita aurantiaca</name>
    <dbReference type="NCBI Taxonomy" id="3053356"/>
    <lineage>
        <taxon>Bacteria</taxon>
        <taxon>Pseudomonadati</taxon>
        <taxon>Bacteroidota</taxon>
        <taxon>Flavobacteriia</taxon>
        <taxon>Flavobacteriales</taxon>
        <taxon>Flavobacteriaceae</taxon>
        <taxon>Aequorivita</taxon>
    </lineage>
</organism>
<feature type="domain" description="RCK C-terminal" evidence="8">
    <location>
        <begin position="203"/>
        <end position="290"/>
    </location>
</feature>
<dbReference type="Pfam" id="PF03600">
    <property type="entry name" value="CitMHS"/>
    <property type="match status" value="1"/>
</dbReference>
<keyword evidence="4" id="KW-0677">Repeat</keyword>
<evidence type="ECO:0000313" key="9">
    <source>
        <dbReference type="EMBL" id="MDN3723596.1"/>
    </source>
</evidence>
<evidence type="ECO:0000256" key="2">
    <source>
        <dbReference type="ARBA" id="ARBA00022448"/>
    </source>
</evidence>
<keyword evidence="6 7" id="KW-0472">Membrane</keyword>
<evidence type="ECO:0000256" key="1">
    <source>
        <dbReference type="ARBA" id="ARBA00004141"/>
    </source>
</evidence>
<accession>A0ABT8DE89</accession>
<dbReference type="InterPro" id="IPR006037">
    <property type="entry name" value="RCK_C"/>
</dbReference>
<evidence type="ECO:0000256" key="5">
    <source>
        <dbReference type="ARBA" id="ARBA00022989"/>
    </source>
</evidence>
<comment type="caution">
    <text evidence="9">The sequence shown here is derived from an EMBL/GenBank/DDBJ whole genome shotgun (WGS) entry which is preliminary data.</text>
</comment>
<protein>
    <submittedName>
        <fullName evidence="9">SLC13 family permease</fullName>
    </submittedName>
</protein>
<dbReference type="PROSITE" id="PS51202">
    <property type="entry name" value="RCK_C"/>
    <property type="match status" value="2"/>
</dbReference>